<feature type="chain" id="PRO_5040920207" evidence="1">
    <location>
        <begin position="18"/>
        <end position="445"/>
    </location>
</feature>
<proteinExistence type="predicted"/>
<sequence>MRVLLVVEAALLAVVGGLTSTFHDSEHGTPQLQLLTDEDAATCYWQSGLSCDLDTLTNDMKLGEVGRCEVPVPIPTDNYVSDLRRNKFDNAARTVASQRPFIQITSSKRGGVATAATAQSTWYQYVTNPTPVQNQITFSSPGKYDMEIIAKDYDFEATCIGCIAILDKYRPRYGNADTCPTNMPTTAQTLTRAKQVEFQGYDNAYRKYTADSNVVNNPNSAILCTSTDADRFGKLKNFYDSEKDCSTTCFDDSTLATNVGKLKTTPFTVSTQTAYNLQSSYTTMEPLLNAKCTWCCRKTRTLKEMYVEYYCPNDYENDPDDPTASCQGGIGIPNTCSFNLCLKATGPDVVTTSVTIKSTIQTASTAVPNALPSKPAGSDATKHVYYSIPCTTFDKTNTNCRYTVKLSQLLDVPTAFTTTFPTPVAELTKVKDYPSSSQTRARPSF</sequence>
<name>A0A9W6XZC4_9STRA</name>
<protein>
    <submittedName>
        <fullName evidence="2">Unnamed protein product</fullName>
    </submittedName>
</protein>
<evidence type="ECO:0000313" key="3">
    <source>
        <dbReference type="Proteomes" id="UP001165121"/>
    </source>
</evidence>
<feature type="signal peptide" evidence="1">
    <location>
        <begin position="1"/>
        <end position="17"/>
    </location>
</feature>
<dbReference type="OrthoDB" id="123104at2759"/>
<gene>
    <name evidence="2" type="ORF">Pfra01_001876100</name>
</gene>
<evidence type="ECO:0000313" key="2">
    <source>
        <dbReference type="EMBL" id="GMF48505.1"/>
    </source>
</evidence>
<organism evidence="2 3">
    <name type="scientific">Phytophthora fragariaefolia</name>
    <dbReference type="NCBI Taxonomy" id="1490495"/>
    <lineage>
        <taxon>Eukaryota</taxon>
        <taxon>Sar</taxon>
        <taxon>Stramenopiles</taxon>
        <taxon>Oomycota</taxon>
        <taxon>Peronosporomycetes</taxon>
        <taxon>Peronosporales</taxon>
        <taxon>Peronosporaceae</taxon>
        <taxon>Phytophthora</taxon>
    </lineage>
</organism>
<evidence type="ECO:0000256" key="1">
    <source>
        <dbReference type="SAM" id="SignalP"/>
    </source>
</evidence>
<comment type="caution">
    <text evidence="2">The sequence shown here is derived from an EMBL/GenBank/DDBJ whole genome shotgun (WGS) entry which is preliminary data.</text>
</comment>
<accession>A0A9W6XZC4</accession>
<dbReference type="Proteomes" id="UP001165121">
    <property type="component" value="Unassembled WGS sequence"/>
</dbReference>
<keyword evidence="1" id="KW-0732">Signal</keyword>
<dbReference type="EMBL" id="BSXT01002374">
    <property type="protein sequence ID" value="GMF48505.1"/>
    <property type="molecule type" value="Genomic_DNA"/>
</dbReference>
<dbReference type="AlphaFoldDB" id="A0A9W6XZC4"/>
<keyword evidence="3" id="KW-1185">Reference proteome</keyword>
<reference evidence="2" key="1">
    <citation type="submission" date="2023-04" db="EMBL/GenBank/DDBJ databases">
        <title>Phytophthora fragariaefolia NBRC 109709.</title>
        <authorList>
            <person name="Ichikawa N."/>
            <person name="Sato H."/>
            <person name="Tonouchi N."/>
        </authorList>
    </citation>
    <scope>NUCLEOTIDE SEQUENCE</scope>
    <source>
        <strain evidence="2">NBRC 109709</strain>
    </source>
</reference>